<evidence type="ECO:0000313" key="2">
    <source>
        <dbReference type="EMBL" id="MEQ3541334.1"/>
    </source>
</evidence>
<dbReference type="EMBL" id="JBEDNP010000014">
    <property type="protein sequence ID" value="MEQ3541334.1"/>
    <property type="molecule type" value="Genomic_DNA"/>
</dbReference>
<comment type="caution">
    <text evidence="2">The sequence shown here is derived from an EMBL/GenBank/DDBJ whole genome shotgun (WGS) entry which is preliminary data.</text>
</comment>
<accession>A0ABV1K0H5</accession>
<dbReference type="RefSeq" id="WP_345651250.1">
    <property type="nucleotide sequence ID" value="NZ_BAABLY010000077.1"/>
</dbReference>
<evidence type="ECO:0000256" key="1">
    <source>
        <dbReference type="SAM" id="MobiDB-lite"/>
    </source>
</evidence>
<evidence type="ECO:0000313" key="3">
    <source>
        <dbReference type="Proteomes" id="UP001464923"/>
    </source>
</evidence>
<protein>
    <submittedName>
        <fullName evidence="2">Uncharacterized protein</fullName>
    </submittedName>
</protein>
<sequence>MSEYTVLDHVKRPFATFGVSGRGEPTAALFFDHYADARSGRRPGGYGRVEDGAGTGRGGRRDLEHP</sequence>
<proteinExistence type="predicted"/>
<organism evidence="2 3">
    <name type="scientific">Pseudonocardia tropica</name>
    <dbReference type="NCBI Taxonomy" id="681289"/>
    <lineage>
        <taxon>Bacteria</taxon>
        <taxon>Bacillati</taxon>
        <taxon>Actinomycetota</taxon>
        <taxon>Actinomycetes</taxon>
        <taxon>Pseudonocardiales</taxon>
        <taxon>Pseudonocardiaceae</taxon>
        <taxon>Pseudonocardia</taxon>
    </lineage>
</organism>
<reference evidence="2 3" key="1">
    <citation type="submission" date="2024-03" db="EMBL/GenBank/DDBJ databases">
        <title>Draft genome sequence of Pseudonocardia tropica JCM 19149.</title>
        <authorList>
            <person name="Butdee W."/>
            <person name="Duangmal K."/>
        </authorList>
    </citation>
    <scope>NUCLEOTIDE SEQUENCE [LARGE SCALE GENOMIC DNA]</scope>
    <source>
        <strain evidence="2 3">JCM 19149</strain>
    </source>
</reference>
<dbReference type="Proteomes" id="UP001464923">
    <property type="component" value="Unassembled WGS sequence"/>
</dbReference>
<keyword evidence="3" id="KW-1185">Reference proteome</keyword>
<feature type="compositionally biased region" description="Gly residues" evidence="1">
    <location>
        <begin position="42"/>
        <end position="57"/>
    </location>
</feature>
<feature type="region of interest" description="Disordered" evidence="1">
    <location>
        <begin position="39"/>
        <end position="66"/>
    </location>
</feature>
<name>A0ABV1K0H5_9PSEU</name>
<gene>
    <name evidence="2" type="ORF">WHI96_21180</name>
</gene>